<keyword evidence="2" id="KW-1185">Reference proteome</keyword>
<reference evidence="1 2" key="1">
    <citation type="submission" date="2020-08" db="EMBL/GenBank/DDBJ databases">
        <title>Genomic Encyclopedia of Type Strains, Phase IV (KMG-IV): sequencing the most valuable type-strain genomes for metagenomic binning, comparative biology and taxonomic classification.</title>
        <authorList>
            <person name="Goeker M."/>
        </authorList>
    </citation>
    <scope>NUCLEOTIDE SEQUENCE [LARGE SCALE GENOMIC DNA]</scope>
    <source>
        <strain evidence="1 2">DSM 27057</strain>
    </source>
</reference>
<protein>
    <submittedName>
        <fullName evidence="1">Uncharacterized protein</fullName>
    </submittedName>
</protein>
<name>A0A7W6CG83_9SPHN</name>
<organism evidence="1 2">
    <name type="scientific">Novosphingobium sediminicola</name>
    <dbReference type="NCBI Taxonomy" id="563162"/>
    <lineage>
        <taxon>Bacteria</taxon>
        <taxon>Pseudomonadati</taxon>
        <taxon>Pseudomonadota</taxon>
        <taxon>Alphaproteobacteria</taxon>
        <taxon>Sphingomonadales</taxon>
        <taxon>Sphingomonadaceae</taxon>
        <taxon>Novosphingobium</taxon>
    </lineage>
</organism>
<comment type="caution">
    <text evidence="1">The sequence shown here is derived from an EMBL/GenBank/DDBJ whole genome shotgun (WGS) entry which is preliminary data.</text>
</comment>
<dbReference type="AlphaFoldDB" id="A0A7W6CG83"/>
<gene>
    <name evidence="1" type="ORF">GGR38_002921</name>
</gene>
<proteinExistence type="predicted"/>
<dbReference type="RefSeq" id="WP_183626741.1">
    <property type="nucleotide sequence ID" value="NZ_JACIDX010000011.1"/>
</dbReference>
<evidence type="ECO:0000313" key="2">
    <source>
        <dbReference type="Proteomes" id="UP000548867"/>
    </source>
</evidence>
<dbReference type="EMBL" id="JACIDX010000011">
    <property type="protein sequence ID" value="MBB3955964.1"/>
    <property type="molecule type" value="Genomic_DNA"/>
</dbReference>
<accession>A0A7W6CG83</accession>
<dbReference type="Proteomes" id="UP000548867">
    <property type="component" value="Unassembled WGS sequence"/>
</dbReference>
<evidence type="ECO:0000313" key="1">
    <source>
        <dbReference type="EMBL" id="MBB3955964.1"/>
    </source>
</evidence>
<sequence length="79" mass="9251">MGKFAKRMKPFGLIRCLLFSHAPNRRKVRRSSSDHYIGHCIHCGAPIKRLHRDKWARDWARTFGMGGKSHPVHEQEIED</sequence>